<gene>
    <name evidence="2" type="ORF">EXIGLDRAFT_703281</name>
</gene>
<accession>A0A165C4N7</accession>
<keyword evidence="3" id="KW-1185">Reference proteome</keyword>
<feature type="compositionally biased region" description="Pro residues" evidence="1">
    <location>
        <begin position="140"/>
        <end position="167"/>
    </location>
</feature>
<dbReference type="STRING" id="1314781.A0A165C4N7"/>
<feature type="region of interest" description="Disordered" evidence="1">
    <location>
        <begin position="69"/>
        <end position="336"/>
    </location>
</feature>
<dbReference type="InParanoid" id="A0A165C4N7"/>
<dbReference type="Proteomes" id="UP000077266">
    <property type="component" value="Unassembled WGS sequence"/>
</dbReference>
<evidence type="ECO:0000313" key="2">
    <source>
        <dbReference type="EMBL" id="KZV81808.1"/>
    </source>
</evidence>
<feature type="compositionally biased region" description="Basic and acidic residues" evidence="1">
    <location>
        <begin position="303"/>
        <end position="320"/>
    </location>
</feature>
<organism evidence="2 3">
    <name type="scientific">Exidia glandulosa HHB12029</name>
    <dbReference type="NCBI Taxonomy" id="1314781"/>
    <lineage>
        <taxon>Eukaryota</taxon>
        <taxon>Fungi</taxon>
        <taxon>Dikarya</taxon>
        <taxon>Basidiomycota</taxon>
        <taxon>Agaricomycotina</taxon>
        <taxon>Agaricomycetes</taxon>
        <taxon>Auriculariales</taxon>
        <taxon>Exidiaceae</taxon>
        <taxon>Exidia</taxon>
    </lineage>
</organism>
<feature type="compositionally biased region" description="Acidic residues" evidence="1">
    <location>
        <begin position="232"/>
        <end position="245"/>
    </location>
</feature>
<feature type="region of interest" description="Disordered" evidence="1">
    <location>
        <begin position="518"/>
        <end position="545"/>
    </location>
</feature>
<dbReference type="SUPFAM" id="SSF101447">
    <property type="entry name" value="Formin homology 2 domain (FH2 domain)"/>
    <property type="match status" value="1"/>
</dbReference>
<dbReference type="OrthoDB" id="10653075at2759"/>
<dbReference type="AlphaFoldDB" id="A0A165C4N7"/>
<reference evidence="2 3" key="1">
    <citation type="journal article" date="2016" name="Mol. Biol. Evol.">
        <title>Comparative Genomics of Early-Diverging Mushroom-Forming Fungi Provides Insights into the Origins of Lignocellulose Decay Capabilities.</title>
        <authorList>
            <person name="Nagy L.G."/>
            <person name="Riley R."/>
            <person name="Tritt A."/>
            <person name="Adam C."/>
            <person name="Daum C."/>
            <person name="Floudas D."/>
            <person name="Sun H."/>
            <person name="Yadav J.S."/>
            <person name="Pangilinan J."/>
            <person name="Larsson K.H."/>
            <person name="Matsuura K."/>
            <person name="Barry K."/>
            <person name="Labutti K."/>
            <person name="Kuo R."/>
            <person name="Ohm R.A."/>
            <person name="Bhattacharya S.S."/>
            <person name="Shirouzu T."/>
            <person name="Yoshinaga Y."/>
            <person name="Martin F.M."/>
            <person name="Grigoriev I.V."/>
            <person name="Hibbett D.S."/>
        </authorList>
    </citation>
    <scope>NUCLEOTIDE SEQUENCE [LARGE SCALE GENOMIC DNA]</scope>
    <source>
        <strain evidence="2 3">HHB12029</strain>
    </source>
</reference>
<evidence type="ECO:0000256" key="1">
    <source>
        <dbReference type="SAM" id="MobiDB-lite"/>
    </source>
</evidence>
<evidence type="ECO:0000313" key="3">
    <source>
        <dbReference type="Proteomes" id="UP000077266"/>
    </source>
</evidence>
<protein>
    <submittedName>
        <fullName evidence="2">Uncharacterized protein</fullName>
    </submittedName>
</protein>
<feature type="compositionally biased region" description="Low complexity" evidence="1">
    <location>
        <begin position="529"/>
        <end position="542"/>
    </location>
</feature>
<name>A0A165C4N7_EXIGL</name>
<feature type="compositionally biased region" description="Polar residues" evidence="1">
    <location>
        <begin position="194"/>
        <end position="212"/>
    </location>
</feature>
<proteinExistence type="predicted"/>
<sequence>MSNDLNVDTLTLDELIDFRASDNRKYFSSEAGDIPLEYESQEALLDDLYAPFDWHSALYPFEYKTRRAMARRTEEENRGSELSSDGSGNRRDSSPTEAAPARPPSPEDPPAQMLEKKKRQKVTVEPSARVTRAQSKPPAAAAPPAPPPPPPPPPPPKPAKPPPPPPKQKTKAPAPATAKGKGKEKVTTLADARTSFTRNATSKTAATSSKNPAQPKALKTYASRARLVQQGDDSDGEGDDDDEQGDLAPDSPTRQSSTRRERAPVRDVSPMHVSPPPARSSRYTAPMRGVAWDLDDDVFGPAKRNEQLDKDSRGTKRDLAFRSSLTGGDSPLRKRERHQEDMDALDDFSHFETGRVANRELVDVAECALEIIRGGHKHYLPLHYFSDQMLEAEETSRVVLRPGDPESARKIVIDVDETTMSFEDFSTWSERHTRTLRALGVPARVSDMFEKHYSRIIAYKGVKEAWTRFRSYDIRQRRAVKGSYPADISSFDHALFDDITSHENTRTLSDMQHALAQLKSHSNPRARKSGGADQGGASASSSHAKKTDPVDKFVFDRCFVCGGTDHTFKKATPREKRCKAIWLVWDADRDVFKTPDSGAYVCYAYNSRSGCKRRGCSHSHVCSLCGASHGAGKCTHA</sequence>
<dbReference type="EMBL" id="KV426366">
    <property type="protein sequence ID" value="KZV81808.1"/>
    <property type="molecule type" value="Genomic_DNA"/>
</dbReference>